<keyword evidence="7" id="KW-1185">Reference proteome</keyword>
<comment type="similarity">
    <text evidence="1">Belongs to the sigma-70 factor family. ECF subfamily.</text>
</comment>
<dbReference type="PANTHER" id="PTHR43133">
    <property type="entry name" value="RNA POLYMERASE ECF-TYPE SIGMA FACTO"/>
    <property type="match status" value="1"/>
</dbReference>
<evidence type="ECO:0000256" key="3">
    <source>
        <dbReference type="ARBA" id="ARBA00023082"/>
    </source>
</evidence>
<evidence type="ECO:0000259" key="5">
    <source>
        <dbReference type="SMART" id="SM00421"/>
    </source>
</evidence>
<dbReference type="InterPro" id="IPR007627">
    <property type="entry name" value="RNA_pol_sigma70_r2"/>
</dbReference>
<dbReference type="SUPFAM" id="SSF88946">
    <property type="entry name" value="Sigma2 domain of RNA polymerase sigma factors"/>
    <property type="match status" value="1"/>
</dbReference>
<dbReference type="InterPro" id="IPR014327">
    <property type="entry name" value="RNA_pol_sigma70_bacteroid"/>
</dbReference>
<dbReference type="EMBL" id="JAPDPI010000003">
    <property type="protein sequence ID" value="MCW3804491.1"/>
    <property type="molecule type" value="Genomic_DNA"/>
</dbReference>
<dbReference type="NCBIfam" id="TIGR02937">
    <property type="entry name" value="sigma70-ECF"/>
    <property type="match status" value="1"/>
</dbReference>
<dbReference type="RefSeq" id="WP_301197712.1">
    <property type="nucleotide sequence ID" value="NZ_JAPDPI010000003.1"/>
</dbReference>
<dbReference type="GO" id="GO:0016987">
    <property type="term" value="F:sigma factor activity"/>
    <property type="evidence" value="ECO:0007669"/>
    <property type="project" value="UniProtKB-KW"/>
</dbReference>
<dbReference type="SUPFAM" id="SSF88659">
    <property type="entry name" value="Sigma3 and sigma4 domains of RNA polymerase sigma factors"/>
    <property type="match status" value="1"/>
</dbReference>
<accession>A0AAE3MAZ2</accession>
<dbReference type="InterPro" id="IPR000792">
    <property type="entry name" value="Tscrpt_reg_LuxR_C"/>
</dbReference>
<dbReference type="AlphaFoldDB" id="A0AAE3MAZ2"/>
<reference evidence="6" key="1">
    <citation type="submission" date="2022-10" db="EMBL/GenBank/DDBJ databases">
        <authorList>
            <person name="Yu W.X."/>
        </authorList>
    </citation>
    <scope>NUCLEOTIDE SEQUENCE</scope>
    <source>
        <strain evidence="6">D04</strain>
    </source>
</reference>
<dbReference type="Gene3D" id="1.10.1740.10">
    <property type="match status" value="1"/>
</dbReference>
<dbReference type="InterPro" id="IPR036388">
    <property type="entry name" value="WH-like_DNA-bd_sf"/>
</dbReference>
<protein>
    <submittedName>
        <fullName evidence="6">RNA polymerase sigma-70 factor</fullName>
    </submittedName>
</protein>
<dbReference type="SMART" id="SM00421">
    <property type="entry name" value="HTH_LUXR"/>
    <property type="match status" value="1"/>
</dbReference>
<dbReference type="Pfam" id="PF08281">
    <property type="entry name" value="Sigma70_r4_2"/>
    <property type="match status" value="1"/>
</dbReference>
<proteinExistence type="inferred from homology"/>
<dbReference type="Gene3D" id="1.10.10.10">
    <property type="entry name" value="Winged helix-like DNA-binding domain superfamily/Winged helix DNA-binding domain"/>
    <property type="match status" value="1"/>
</dbReference>
<dbReference type="PANTHER" id="PTHR43133:SF46">
    <property type="entry name" value="RNA POLYMERASE SIGMA-70 FACTOR ECF SUBFAMILY"/>
    <property type="match status" value="1"/>
</dbReference>
<dbReference type="GO" id="GO:0006352">
    <property type="term" value="P:DNA-templated transcription initiation"/>
    <property type="evidence" value="ECO:0007669"/>
    <property type="project" value="InterPro"/>
</dbReference>
<dbReference type="InterPro" id="IPR013249">
    <property type="entry name" value="RNA_pol_sigma70_r4_t2"/>
</dbReference>
<evidence type="ECO:0000256" key="2">
    <source>
        <dbReference type="ARBA" id="ARBA00023015"/>
    </source>
</evidence>
<dbReference type="CDD" id="cd06171">
    <property type="entry name" value="Sigma70_r4"/>
    <property type="match status" value="1"/>
</dbReference>
<dbReference type="InterPro" id="IPR014284">
    <property type="entry name" value="RNA_pol_sigma-70_dom"/>
</dbReference>
<evidence type="ECO:0000256" key="1">
    <source>
        <dbReference type="ARBA" id="ARBA00010641"/>
    </source>
</evidence>
<dbReference type="InterPro" id="IPR013324">
    <property type="entry name" value="RNA_pol_sigma_r3/r4-like"/>
</dbReference>
<gene>
    <name evidence="6" type="ORF">OM074_02575</name>
</gene>
<dbReference type="NCBIfam" id="TIGR02985">
    <property type="entry name" value="Sig70_bacteroi1"/>
    <property type="match status" value="1"/>
</dbReference>
<dbReference type="Proteomes" id="UP001207408">
    <property type="component" value="Unassembled WGS sequence"/>
</dbReference>
<dbReference type="InterPro" id="IPR039425">
    <property type="entry name" value="RNA_pol_sigma-70-like"/>
</dbReference>
<feature type="domain" description="HTH luxR-type" evidence="5">
    <location>
        <begin position="121"/>
        <end position="183"/>
    </location>
</feature>
<name>A0AAE3MAZ2_9BACT</name>
<dbReference type="InterPro" id="IPR013325">
    <property type="entry name" value="RNA_pol_sigma_r2"/>
</dbReference>
<evidence type="ECO:0000313" key="6">
    <source>
        <dbReference type="EMBL" id="MCW3804491.1"/>
    </source>
</evidence>
<dbReference type="GO" id="GO:0003677">
    <property type="term" value="F:DNA binding"/>
    <property type="evidence" value="ECO:0007669"/>
    <property type="project" value="InterPro"/>
</dbReference>
<evidence type="ECO:0000313" key="7">
    <source>
        <dbReference type="Proteomes" id="UP001207408"/>
    </source>
</evidence>
<keyword evidence="4" id="KW-0804">Transcription</keyword>
<keyword evidence="3" id="KW-0731">Sigma factor</keyword>
<keyword evidence="2" id="KW-0805">Transcription regulation</keyword>
<dbReference type="Pfam" id="PF04542">
    <property type="entry name" value="Sigma70_r2"/>
    <property type="match status" value="1"/>
</dbReference>
<sequence>MPELIDWRKIKNGNKTEFDRMFDYYYHPLCSFAYTYLKNTQIVEDVVIELFSSIWETRGALNIKSSLKNYLLTLTKNHSIDLIRKNKIHHVGIEHATGLISEEEDVLFDDVDIVNKLHDLINKLPDQRRKILKLAVYEGKSYAQIAEELDISINTVKTQMSRAYKYLKEKLNVSENRLVVMLFLM</sequence>
<evidence type="ECO:0000256" key="4">
    <source>
        <dbReference type="ARBA" id="ARBA00023163"/>
    </source>
</evidence>
<organism evidence="6 7">
    <name type="scientific">Plebeiibacterium marinum</name>
    <dbReference type="NCBI Taxonomy" id="2992111"/>
    <lineage>
        <taxon>Bacteria</taxon>
        <taxon>Pseudomonadati</taxon>
        <taxon>Bacteroidota</taxon>
        <taxon>Bacteroidia</taxon>
        <taxon>Marinilabiliales</taxon>
        <taxon>Marinilabiliaceae</taxon>
        <taxon>Plebeiibacterium</taxon>
    </lineage>
</organism>
<comment type="caution">
    <text evidence="6">The sequence shown here is derived from an EMBL/GenBank/DDBJ whole genome shotgun (WGS) entry which is preliminary data.</text>
</comment>